<name>F0QSG6_VULM7</name>
<sequence>MSRAVCPGLERTASGYVCTYAQRPINPFQWYCFGDYFECPIYVQYTKTKGAQVKAETKPSQTVQPLQQQTQQQSQQQVVTVPVTATTTRVESMGDAEDELIKNSESIISKFEGSAKTLNDKWKDYEGSVQSTRQNWETEKAKLKRYMVILERIRNKYSEDLKEVELRRGMGLINDETYNKLKDNIQKKLDRISDKLKELNARYQDVESTINQHYKRLLMTTVTPEISKLKLSLAKLEEMYRDGKISKEIYEKLKAEIEGVIS</sequence>
<organism evidence="2 3">
    <name type="scientific">Vulcanisaeta moutnovskia (strain 768-28)</name>
    <dbReference type="NCBI Taxonomy" id="985053"/>
    <lineage>
        <taxon>Archaea</taxon>
        <taxon>Thermoproteota</taxon>
        <taxon>Thermoprotei</taxon>
        <taxon>Thermoproteales</taxon>
        <taxon>Thermoproteaceae</taxon>
        <taxon>Vulcanisaeta</taxon>
    </lineage>
</organism>
<dbReference type="HOGENOM" id="CLU_1149861_0_0_2"/>
<dbReference type="OrthoDB" id="28197at2157"/>
<accession>F0QSG6</accession>
<dbReference type="RefSeq" id="WP_013603481.1">
    <property type="nucleotide sequence ID" value="NC_015151.1"/>
</dbReference>
<evidence type="ECO:0000313" key="3">
    <source>
        <dbReference type="Proteomes" id="UP000007485"/>
    </source>
</evidence>
<protein>
    <submittedName>
        <fullName evidence="2">Uncharacterized protein</fullName>
    </submittedName>
</protein>
<evidence type="ECO:0000256" key="1">
    <source>
        <dbReference type="SAM" id="Coils"/>
    </source>
</evidence>
<gene>
    <name evidence="2" type="ordered locus">VMUT_0101</name>
</gene>
<dbReference type="eggNOG" id="arCOG03733">
    <property type="taxonomic scope" value="Archaea"/>
</dbReference>
<dbReference type="GeneID" id="10287753"/>
<dbReference type="KEGG" id="vmo:VMUT_0101"/>
<proteinExistence type="predicted"/>
<reference evidence="2 3" key="1">
    <citation type="journal article" date="2011" name="J. Bacteriol.">
        <title>Complete genome sequence of 'Vulcanisaeta moutnovskia' strain 768-28, a novel member of the hyperthermophilic crenarchaeal genus vulcanisaeta.</title>
        <authorList>
            <person name="Gumerov V.M."/>
            <person name="Mardanov A.V."/>
            <person name="Beletsky A.V."/>
            <person name="Prokofeva M.I."/>
            <person name="Bonch-Osmolovskaya E.A."/>
            <person name="Ravin N.V."/>
            <person name="Skryabin K.G."/>
        </authorList>
    </citation>
    <scope>NUCLEOTIDE SEQUENCE [LARGE SCALE GENOMIC DNA]</scope>
    <source>
        <strain evidence="2 3">768-28</strain>
    </source>
</reference>
<feature type="coiled-coil region" evidence="1">
    <location>
        <begin position="147"/>
        <end position="216"/>
    </location>
</feature>
<dbReference type="STRING" id="985053.VMUT_0101"/>
<keyword evidence="1" id="KW-0175">Coiled coil</keyword>
<dbReference type="AlphaFoldDB" id="F0QSG6"/>
<keyword evidence="3" id="KW-1185">Reference proteome</keyword>
<dbReference type="EMBL" id="CP002529">
    <property type="protein sequence ID" value="ADY00317.1"/>
    <property type="molecule type" value="Genomic_DNA"/>
</dbReference>
<dbReference type="Proteomes" id="UP000007485">
    <property type="component" value="Chromosome"/>
</dbReference>
<evidence type="ECO:0000313" key="2">
    <source>
        <dbReference type="EMBL" id="ADY00317.1"/>
    </source>
</evidence>